<dbReference type="STRING" id="1764295.A0A5B8MFG4"/>
<dbReference type="AlphaFoldDB" id="A0A5B8MFG4"/>
<dbReference type="InterPro" id="IPR003339">
    <property type="entry name" value="ABC/ECF_trnsptr_transmembrane"/>
</dbReference>
<comment type="subcellular location">
    <subcellularLocation>
        <location evidence="1">Membrane</location>
        <topology evidence="1">Multi-pass membrane protein</topology>
    </subcellularLocation>
</comment>
<proteinExistence type="predicted"/>
<accession>A0A5B8MFG4</accession>
<dbReference type="GO" id="GO:0005886">
    <property type="term" value="C:plasma membrane"/>
    <property type="evidence" value="ECO:0007669"/>
    <property type="project" value="UniProtKB-ARBA"/>
</dbReference>
<evidence type="ECO:0000256" key="3">
    <source>
        <dbReference type="ARBA" id="ARBA00022989"/>
    </source>
</evidence>
<dbReference type="PANTHER" id="PTHR33514:SF13">
    <property type="entry name" value="PROTEIN ABCI12, CHLOROPLASTIC"/>
    <property type="match status" value="1"/>
</dbReference>
<keyword evidence="6" id="KW-1185">Reference proteome</keyword>
<gene>
    <name evidence="5" type="ORF">A3770_02p14520</name>
</gene>
<protein>
    <submittedName>
        <fullName evidence="5">Cobalt transport protein</fullName>
    </submittedName>
</protein>
<dbReference type="PANTHER" id="PTHR33514">
    <property type="entry name" value="PROTEIN ABCI12, CHLOROPLASTIC"/>
    <property type="match status" value="1"/>
</dbReference>
<evidence type="ECO:0000313" key="6">
    <source>
        <dbReference type="Proteomes" id="UP000316726"/>
    </source>
</evidence>
<evidence type="ECO:0000256" key="1">
    <source>
        <dbReference type="ARBA" id="ARBA00004141"/>
    </source>
</evidence>
<dbReference type="Pfam" id="PF02361">
    <property type="entry name" value="CbiQ"/>
    <property type="match status" value="1"/>
</dbReference>
<sequence>MLRRGGFERGGGIFTLLAADAVTVPLQERLPTDPDLLGLDLFKDTTSYKYTLANLGIIKITRRSVNLAAAACALQFATIQSTIICLTTTSPEELTKAFTGFFLLPLKWFRLVNVNELSLSILLSFRFLGLIFEELQNVAKGMLSRNINWKDLALVARIDIGTTLISKAINNLLSISNQIARSMMVRGYSAKSFVHPHLADVKERGNE</sequence>
<dbReference type="OrthoDB" id="2019294at2759"/>
<organism evidence="5 6">
    <name type="scientific">Chloropicon primus</name>
    <dbReference type="NCBI Taxonomy" id="1764295"/>
    <lineage>
        <taxon>Eukaryota</taxon>
        <taxon>Viridiplantae</taxon>
        <taxon>Chlorophyta</taxon>
        <taxon>Chloropicophyceae</taxon>
        <taxon>Chloropicales</taxon>
        <taxon>Chloropicaceae</taxon>
        <taxon>Chloropicon</taxon>
    </lineage>
</organism>
<dbReference type="Proteomes" id="UP000316726">
    <property type="component" value="Chromosome 2"/>
</dbReference>
<reference evidence="5 6" key="1">
    <citation type="submission" date="2018-07" db="EMBL/GenBank/DDBJ databases">
        <title>The complete nuclear genome of the prasinophyte Chloropicon primus (CCMP1205).</title>
        <authorList>
            <person name="Pombert J.-F."/>
            <person name="Otis C."/>
            <person name="Turmel M."/>
            <person name="Lemieux C."/>
        </authorList>
    </citation>
    <scope>NUCLEOTIDE SEQUENCE [LARGE SCALE GENOMIC DNA]</scope>
    <source>
        <strain evidence="5 6">CCMP1205</strain>
    </source>
</reference>
<dbReference type="EMBL" id="CP031035">
    <property type="protein sequence ID" value="QDZ18934.1"/>
    <property type="molecule type" value="Genomic_DNA"/>
</dbReference>
<keyword evidence="2" id="KW-0812">Transmembrane</keyword>
<name>A0A5B8MFG4_9CHLO</name>
<keyword evidence="4" id="KW-0472">Membrane</keyword>
<keyword evidence="3" id="KW-1133">Transmembrane helix</keyword>
<evidence type="ECO:0000313" key="5">
    <source>
        <dbReference type="EMBL" id="QDZ18934.1"/>
    </source>
</evidence>
<dbReference type="GO" id="GO:0009507">
    <property type="term" value="C:chloroplast"/>
    <property type="evidence" value="ECO:0007669"/>
    <property type="project" value="TreeGrafter"/>
</dbReference>
<dbReference type="CDD" id="cd16914">
    <property type="entry name" value="EcfT"/>
    <property type="match status" value="1"/>
</dbReference>
<evidence type="ECO:0000256" key="2">
    <source>
        <dbReference type="ARBA" id="ARBA00022692"/>
    </source>
</evidence>
<evidence type="ECO:0000256" key="4">
    <source>
        <dbReference type="ARBA" id="ARBA00023136"/>
    </source>
</evidence>